<gene>
    <name evidence="8" type="ORF">H8R91_11325</name>
</gene>
<dbReference type="PIRSF" id="PIRSF006483">
    <property type="entry name" value="Membrane_protein_YitT"/>
    <property type="match status" value="1"/>
</dbReference>
<dbReference type="Gene3D" id="3.30.70.120">
    <property type="match status" value="1"/>
</dbReference>
<dbReference type="InterPro" id="IPR015867">
    <property type="entry name" value="N-reg_PII/ATP_PRibTrfase_C"/>
</dbReference>
<evidence type="ECO:0000256" key="4">
    <source>
        <dbReference type="ARBA" id="ARBA00022989"/>
    </source>
</evidence>
<evidence type="ECO:0000313" key="8">
    <source>
        <dbReference type="EMBL" id="MBC5729101.1"/>
    </source>
</evidence>
<keyword evidence="5 6" id="KW-0472">Membrane</keyword>
<protein>
    <submittedName>
        <fullName evidence="8">YitT family protein</fullName>
    </submittedName>
</protein>
<dbReference type="InterPro" id="IPR003740">
    <property type="entry name" value="YitT"/>
</dbReference>
<accession>A0ABR7HNW1</accession>
<keyword evidence="4 6" id="KW-1133">Transmembrane helix</keyword>
<keyword evidence="9" id="KW-1185">Reference proteome</keyword>
<comment type="caution">
    <text evidence="8">The sequence shown here is derived from an EMBL/GenBank/DDBJ whole genome shotgun (WGS) entry which is preliminary data.</text>
</comment>
<feature type="transmembrane region" description="Helical" evidence="6">
    <location>
        <begin position="90"/>
        <end position="109"/>
    </location>
</feature>
<evidence type="ECO:0000256" key="2">
    <source>
        <dbReference type="ARBA" id="ARBA00022475"/>
    </source>
</evidence>
<feature type="transmembrane region" description="Helical" evidence="6">
    <location>
        <begin position="183"/>
        <end position="205"/>
    </location>
</feature>
<feature type="transmembrane region" description="Helical" evidence="6">
    <location>
        <begin position="115"/>
        <end position="134"/>
    </location>
</feature>
<sequence length="297" mass="31825">MEVVIVKNKLDIKTAVADYAIMLAGAAVYATSVVVFTAPNDIAPGGLTGVATMLNHMFGLPIGTMVLVMNIPLFIWGAVENGISFLTKTIAGTVFASILIDVFTPIMTAYTGDRILVAIFGGILNGVGLEMIFMRGGSTGGTDIVALNLHKHFPYFSTGNLIFAADALVLIMVFFVYNSIESVLYAVVTIFFSIKVIDTISYGVARDNGKLMFIITDKYAEICSMIMTENDRGITLLNGEGAYSGKPKRVIMCAVRPHQVYKITNTVKSVDKRAFIIVTTAGSIKGKGFITKTGIGS</sequence>
<comment type="subcellular location">
    <subcellularLocation>
        <location evidence="1">Cell membrane</location>
        <topology evidence="1">Multi-pass membrane protein</topology>
    </subcellularLocation>
</comment>
<dbReference type="CDD" id="cd16380">
    <property type="entry name" value="YitT_C"/>
    <property type="match status" value="1"/>
</dbReference>
<keyword evidence="2" id="KW-1003">Cell membrane</keyword>
<feature type="transmembrane region" description="Helical" evidence="6">
    <location>
        <begin position="155"/>
        <end position="177"/>
    </location>
</feature>
<evidence type="ECO:0000256" key="3">
    <source>
        <dbReference type="ARBA" id="ARBA00022692"/>
    </source>
</evidence>
<dbReference type="Pfam" id="PF02588">
    <property type="entry name" value="YitT_membrane"/>
    <property type="match status" value="1"/>
</dbReference>
<dbReference type="Proteomes" id="UP000636755">
    <property type="component" value="Unassembled WGS sequence"/>
</dbReference>
<evidence type="ECO:0000313" key="9">
    <source>
        <dbReference type="Proteomes" id="UP000636755"/>
    </source>
</evidence>
<dbReference type="EMBL" id="JACOPS010000006">
    <property type="protein sequence ID" value="MBC5729101.1"/>
    <property type="molecule type" value="Genomic_DNA"/>
</dbReference>
<organism evidence="8 9">
    <name type="scientific">Ruminococcus intestinalis</name>
    <dbReference type="NCBI Taxonomy" id="2763066"/>
    <lineage>
        <taxon>Bacteria</taxon>
        <taxon>Bacillati</taxon>
        <taxon>Bacillota</taxon>
        <taxon>Clostridia</taxon>
        <taxon>Eubacteriales</taxon>
        <taxon>Oscillospiraceae</taxon>
        <taxon>Ruminococcus</taxon>
    </lineage>
</organism>
<feature type="transmembrane region" description="Helical" evidence="6">
    <location>
        <begin position="16"/>
        <end position="38"/>
    </location>
</feature>
<feature type="domain" description="DUF2179" evidence="7">
    <location>
        <begin position="232"/>
        <end position="286"/>
    </location>
</feature>
<dbReference type="InterPro" id="IPR019264">
    <property type="entry name" value="DUF2179"/>
</dbReference>
<feature type="transmembrane region" description="Helical" evidence="6">
    <location>
        <begin position="58"/>
        <end position="78"/>
    </location>
</feature>
<keyword evidence="3 6" id="KW-0812">Transmembrane</keyword>
<dbReference type="PANTHER" id="PTHR33545:SF5">
    <property type="entry name" value="UPF0750 MEMBRANE PROTEIN YITT"/>
    <property type="match status" value="1"/>
</dbReference>
<evidence type="ECO:0000256" key="5">
    <source>
        <dbReference type="ARBA" id="ARBA00023136"/>
    </source>
</evidence>
<proteinExistence type="predicted"/>
<evidence type="ECO:0000256" key="6">
    <source>
        <dbReference type="SAM" id="Phobius"/>
    </source>
</evidence>
<name>A0ABR7HNW1_9FIRM</name>
<evidence type="ECO:0000256" key="1">
    <source>
        <dbReference type="ARBA" id="ARBA00004651"/>
    </source>
</evidence>
<dbReference type="Pfam" id="PF10035">
    <property type="entry name" value="DUF2179"/>
    <property type="match status" value="1"/>
</dbReference>
<evidence type="ECO:0000259" key="7">
    <source>
        <dbReference type="Pfam" id="PF10035"/>
    </source>
</evidence>
<reference evidence="8 9" key="1">
    <citation type="submission" date="2020-08" db="EMBL/GenBank/DDBJ databases">
        <title>Genome public.</title>
        <authorList>
            <person name="Liu C."/>
            <person name="Sun Q."/>
        </authorList>
    </citation>
    <scope>NUCLEOTIDE SEQUENCE [LARGE SCALE GENOMIC DNA]</scope>
    <source>
        <strain evidence="8 9">NSJ-71</strain>
    </source>
</reference>
<dbReference type="InterPro" id="IPR051461">
    <property type="entry name" value="UPF0750_membrane"/>
</dbReference>
<dbReference type="PANTHER" id="PTHR33545">
    <property type="entry name" value="UPF0750 MEMBRANE PROTEIN YITT-RELATED"/>
    <property type="match status" value="1"/>
</dbReference>